<protein>
    <recommendedName>
        <fullName evidence="1">Gamma-glutamylcyclotransferase AIG2-like domain-containing protein</fullName>
    </recommendedName>
</protein>
<sequence length="267" mass="29377">MSSGLSPMTSRIPRPLVPTVSPLNPGASVTLFVYDALGFRPEAAAEVLQHKQPLASQRAHVESCRVLNTSRGASLVPAPMDTTSEDQLLATVDGYAVVLRSWEIGALLSSLFRGYKTVERMIIVDGKYVQARTLVLNMEPEPTRAMFFYGTLTDPKTLRTVLNLRATEPLHLRPAFLSGDQWDEKQWQHYASSFASPEGTTGSAATVQGSLYDCPETLLPLLEEYETSFYRLQDVRVQDEDGRTTTASCFVWDRAVRSASLGASDAV</sequence>
<dbReference type="InterPro" id="IPR036568">
    <property type="entry name" value="GGCT-like_sf"/>
</dbReference>
<reference evidence="3" key="1">
    <citation type="journal article" date="2012" name="Science">
        <title>The Paleozoic origin of enzymatic lignin decomposition reconstructed from 31 fungal genomes.</title>
        <authorList>
            <person name="Floudas D."/>
            <person name="Binder M."/>
            <person name="Riley R."/>
            <person name="Barry K."/>
            <person name="Blanchette R.A."/>
            <person name="Henrissat B."/>
            <person name="Martinez A.T."/>
            <person name="Otillar R."/>
            <person name="Spatafora J.W."/>
            <person name="Yadav J.S."/>
            <person name="Aerts A."/>
            <person name="Benoit I."/>
            <person name="Boyd A."/>
            <person name="Carlson A."/>
            <person name="Copeland A."/>
            <person name="Coutinho P.M."/>
            <person name="de Vries R.P."/>
            <person name="Ferreira P."/>
            <person name="Findley K."/>
            <person name="Foster B."/>
            <person name="Gaskell J."/>
            <person name="Glotzer D."/>
            <person name="Gorecki P."/>
            <person name="Heitman J."/>
            <person name="Hesse C."/>
            <person name="Hori C."/>
            <person name="Igarashi K."/>
            <person name="Jurgens J.A."/>
            <person name="Kallen N."/>
            <person name="Kersten P."/>
            <person name="Kohler A."/>
            <person name="Kuees U."/>
            <person name="Kumar T.K.A."/>
            <person name="Kuo A."/>
            <person name="LaButti K."/>
            <person name="Larrondo L.F."/>
            <person name="Lindquist E."/>
            <person name="Ling A."/>
            <person name="Lombard V."/>
            <person name="Lucas S."/>
            <person name="Lundell T."/>
            <person name="Martin R."/>
            <person name="McLaughlin D.J."/>
            <person name="Morgenstern I."/>
            <person name="Morin E."/>
            <person name="Murat C."/>
            <person name="Nagy L.G."/>
            <person name="Nolan M."/>
            <person name="Ohm R.A."/>
            <person name="Patyshakuliyeva A."/>
            <person name="Rokas A."/>
            <person name="Ruiz-Duenas F.J."/>
            <person name="Sabat G."/>
            <person name="Salamov A."/>
            <person name="Samejima M."/>
            <person name="Schmutz J."/>
            <person name="Slot J.C."/>
            <person name="St John F."/>
            <person name="Stenlid J."/>
            <person name="Sun H."/>
            <person name="Sun S."/>
            <person name="Syed K."/>
            <person name="Tsang A."/>
            <person name="Wiebenga A."/>
            <person name="Young D."/>
            <person name="Pisabarro A."/>
            <person name="Eastwood D.C."/>
            <person name="Martin F."/>
            <person name="Cullen D."/>
            <person name="Grigoriev I.V."/>
            <person name="Hibbett D.S."/>
        </authorList>
    </citation>
    <scope>NUCLEOTIDE SEQUENCE [LARGE SCALE GENOMIC DNA]</scope>
    <source>
        <strain evidence="3">TFB10046</strain>
    </source>
</reference>
<dbReference type="OrthoDB" id="4586421at2759"/>
<evidence type="ECO:0000313" key="2">
    <source>
        <dbReference type="EMBL" id="EJD37323.1"/>
    </source>
</evidence>
<keyword evidence="3" id="KW-1185">Reference proteome</keyword>
<dbReference type="SUPFAM" id="SSF110857">
    <property type="entry name" value="Gamma-glutamyl cyclotransferase-like"/>
    <property type="match status" value="1"/>
</dbReference>
<accession>J0WU88</accession>
<dbReference type="CDD" id="cd06661">
    <property type="entry name" value="GGCT_like"/>
    <property type="match status" value="1"/>
</dbReference>
<name>J0WU88_AURST</name>
<dbReference type="Pfam" id="PF06094">
    <property type="entry name" value="GGACT"/>
    <property type="match status" value="1"/>
</dbReference>
<dbReference type="InterPro" id="IPR009288">
    <property type="entry name" value="AIG2-like_dom"/>
</dbReference>
<dbReference type="KEGG" id="adl:AURDEDRAFT_173598"/>
<gene>
    <name evidence="2" type="ORF">AURDEDRAFT_173598</name>
</gene>
<proteinExistence type="predicted"/>
<dbReference type="AlphaFoldDB" id="J0WU88"/>
<feature type="domain" description="Gamma-glutamylcyclotransferase AIG2-like" evidence="1">
    <location>
        <begin position="146"/>
        <end position="254"/>
    </location>
</feature>
<organism evidence="2 3">
    <name type="scientific">Auricularia subglabra (strain TFB-10046 / SS5)</name>
    <name type="common">White-rot fungus</name>
    <name type="synonym">Auricularia delicata (strain TFB10046)</name>
    <dbReference type="NCBI Taxonomy" id="717982"/>
    <lineage>
        <taxon>Eukaryota</taxon>
        <taxon>Fungi</taxon>
        <taxon>Dikarya</taxon>
        <taxon>Basidiomycota</taxon>
        <taxon>Agaricomycotina</taxon>
        <taxon>Agaricomycetes</taxon>
        <taxon>Auriculariales</taxon>
        <taxon>Auriculariaceae</taxon>
        <taxon>Auricularia</taxon>
    </lineage>
</organism>
<dbReference type="EMBL" id="JH687843">
    <property type="protein sequence ID" value="EJD37323.1"/>
    <property type="molecule type" value="Genomic_DNA"/>
</dbReference>
<dbReference type="InterPro" id="IPR013024">
    <property type="entry name" value="GGCT-like"/>
</dbReference>
<evidence type="ECO:0000313" key="3">
    <source>
        <dbReference type="Proteomes" id="UP000006514"/>
    </source>
</evidence>
<dbReference type="Gene3D" id="3.10.490.10">
    <property type="entry name" value="Gamma-glutamyl cyclotransferase-like"/>
    <property type="match status" value="1"/>
</dbReference>
<dbReference type="InParanoid" id="J0WU88"/>
<dbReference type="Proteomes" id="UP000006514">
    <property type="component" value="Unassembled WGS sequence"/>
</dbReference>
<evidence type="ECO:0000259" key="1">
    <source>
        <dbReference type="Pfam" id="PF06094"/>
    </source>
</evidence>